<evidence type="ECO:0000313" key="1">
    <source>
        <dbReference type="EMBL" id="VYT01273.1"/>
    </source>
</evidence>
<sequence>MQQTVDVAVKETKDLDLETIPAYGLFYFYSAAADAATDLAATTTAVETAVSGLSFCYSAVADLEADPTTVVAVAMDLEMAAANPSKKFRLV</sequence>
<dbReference type="EMBL" id="CACRTG010000011">
    <property type="protein sequence ID" value="VYT01273.1"/>
    <property type="molecule type" value="Genomic_DNA"/>
</dbReference>
<protein>
    <submittedName>
        <fullName evidence="1">Uncharacterized protein</fullName>
    </submittedName>
</protein>
<reference evidence="1" key="1">
    <citation type="submission" date="2019-11" db="EMBL/GenBank/DDBJ databases">
        <authorList>
            <person name="Feng L."/>
        </authorList>
    </citation>
    <scope>NUCLEOTIDE SEQUENCE</scope>
    <source>
        <strain evidence="1">CnexileLFYP112</strain>
    </source>
</reference>
<name>A0A6N2T8T7_9FIRM</name>
<gene>
    <name evidence="1" type="ORF">CNLFYP112_01657</name>
</gene>
<proteinExistence type="predicted"/>
<dbReference type="AlphaFoldDB" id="A0A6N2T8T7"/>
<accession>A0A6N2T8T7</accession>
<organism evidence="1">
    <name type="scientific">[Clostridium] nexile</name>
    <dbReference type="NCBI Taxonomy" id="29361"/>
    <lineage>
        <taxon>Bacteria</taxon>
        <taxon>Bacillati</taxon>
        <taxon>Bacillota</taxon>
        <taxon>Clostridia</taxon>
        <taxon>Lachnospirales</taxon>
        <taxon>Lachnospiraceae</taxon>
        <taxon>Tyzzerella</taxon>
    </lineage>
</organism>